<keyword evidence="1" id="KW-0812">Transmembrane</keyword>
<protein>
    <recommendedName>
        <fullName evidence="4">T. brucei spp.-specific protein</fullName>
    </recommendedName>
</protein>
<dbReference type="AlphaFoldDB" id="D0A0P2"/>
<evidence type="ECO:0000313" key="2">
    <source>
        <dbReference type="EMBL" id="CBH16800.1"/>
    </source>
</evidence>
<feature type="transmembrane region" description="Helical" evidence="1">
    <location>
        <begin position="21"/>
        <end position="49"/>
    </location>
</feature>
<feature type="transmembrane region" description="Helical" evidence="1">
    <location>
        <begin position="77"/>
        <end position="100"/>
    </location>
</feature>
<organism evidence="2 3">
    <name type="scientific">Trypanosoma brucei gambiense (strain MHOM/CI/86/DAL972)</name>
    <dbReference type="NCBI Taxonomy" id="679716"/>
    <lineage>
        <taxon>Eukaryota</taxon>
        <taxon>Discoba</taxon>
        <taxon>Euglenozoa</taxon>
        <taxon>Kinetoplastea</taxon>
        <taxon>Metakinetoplastina</taxon>
        <taxon>Trypanosomatida</taxon>
        <taxon>Trypanosomatidae</taxon>
        <taxon>Trypanosoma</taxon>
    </lineage>
</organism>
<name>D0A0P2_TRYB9</name>
<keyword evidence="1" id="KW-0472">Membrane</keyword>
<gene>
    <name evidence="2" type="ORF">TbgDal_X19040</name>
</gene>
<keyword evidence="1" id="KW-1133">Transmembrane helix</keyword>
<dbReference type="EMBL" id="FN554973">
    <property type="protein sequence ID" value="CBH16800.1"/>
    <property type="molecule type" value="Genomic_DNA"/>
</dbReference>
<evidence type="ECO:0000313" key="3">
    <source>
        <dbReference type="Proteomes" id="UP000002316"/>
    </source>
</evidence>
<reference evidence="3" key="1">
    <citation type="journal article" date="2010" name="PLoS Negl. Trop. Dis.">
        <title>The genome sequence of Trypanosoma brucei gambiense, causative agent of chronic human african trypanosomiasis.</title>
        <authorList>
            <person name="Jackson A.P."/>
            <person name="Sanders M."/>
            <person name="Berry A."/>
            <person name="McQuillan J."/>
            <person name="Aslett M.A."/>
            <person name="Quail M.A."/>
            <person name="Chukualim B."/>
            <person name="Capewell P."/>
            <person name="MacLeod A."/>
            <person name="Melville S.E."/>
            <person name="Gibson W."/>
            <person name="Barry J.D."/>
            <person name="Berriman M."/>
            <person name="Hertz-Fowler C."/>
        </authorList>
    </citation>
    <scope>NUCLEOTIDE SEQUENCE [LARGE SCALE GENOMIC DNA]</scope>
    <source>
        <strain evidence="3">MHOM/CI/86/DAL972</strain>
    </source>
</reference>
<proteinExistence type="predicted"/>
<accession>D0A0P2</accession>
<sequence>MQYIRKEYLRGWIPCCEAPCALMPACLLYSTAIGSAVVVTIVWLCFYFPSTSLWQLQRGEGVGRFSEFIVLFFNTYIYIYIYIYMCVCVCVCVCVFVGFLPASTMTRVYFGGGGGVFNPLWGSSEKKLKNLFPTSERKKETRVNSTPLIWE</sequence>
<dbReference type="RefSeq" id="XP_011779064.1">
    <property type="nucleotide sequence ID" value="XM_011780762.1"/>
</dbReference>
<dbReference type="GeneID" id="23865158"/>
<dbReference type="Proteomes" id="UP000002316">
    <property type="component" value="Chromosome 10"/>
</dbReference>
<dbReference type="KEGG" id="tbg:TbgDal_X19040"/>
<evidence type="ECO:0000256" key="1">
    <source>
        <dbReference type="SAM" id="Phobius"/>
    </source>
</evidence>
<evidence type="ECO:0008006" key="4">
    <source>
        <dbReference type="Google" id="ProtNLM"/>
    </source>
</evidence>